<dbReference type="AlphaFoldDB" id="A0A0M3QFM9"/>
<dbReference type="EMBL" id="CP010802">
    <property type="protein sequence ID" value="ALC16509.1"/>
    <property type="molecule type" value="Genomic_DNA"/>
</dbReference>
<dbReference type="Gene3D" id="3.40.30.10">
    <property type="entry name" value="Glutaredoxin"/>
    <property type="match status" value="1"/>
</dbReference>
<name>A0A0M3QFM9_9BACT</name>
<evidence type="ECO:0008006" key="3">
    <source>
        <dbReference type="Google" id="ProtNLM"/>
    </source>
</evidence>
<dbReference type="InterPro" id="IPR036249">
    <property type="entry name" value="Thioredoxin-like_sf"/>
</dbReference>
<organism evidence="1 2">
    <name type="scientific">Desulfuromonas soudanensis</name>
    <dbReference type="NCBI Taxonomy" id="1603606"/>
    <lineage>
        <taxon>Bacteria</taxon>
        <taxon>Pseudomonadati</taxon>
        <taxon>Thermodesulfobacteriota</taxon>
        <taxon>Desulfuromonadia</taxon>
        <taxon>Desulfuromonadales</taxon>
        <taxon>Desulfuromonadaceae</taxon>
        <taxon>Desulfuromonas</taxon>
    </lineage>
</organism>
<dbReference type="PATRIC" id="fig|1603606.3.peg.1885"/>
<keyword evidence="2" id="KW-1185">Reference proteome</keyword>
<protein>
    <recommendedName>
        <fullName evidence="3">Alkyl hydroperoxide reductase subunit C/ Thiol specific antioxidant domain-containing protein</fullName>
    </recommendedName>
</protein>
<dbReference type="SUPFAM" id="SSF52833">
    <property type="entry name" value="Thioredoxin-like"/>
    <property type="match status" value="1"/>
</dbReference>
<dbReference type="KEGG" id="des:DSOUD_1731"/>
<accession>A0A0M3QFM9</accession>
<proteinExistence type="predicted"/>
<dbReference type="Proteomes" id="UP000057158">
    <property type="component" value="Chromosome"/>
</dbReference>
<dbReference type="RefSeq" id="WP_053550604.1">
    <property type="nucleotide sequence ID" value="NZ_CP010802.1"/>
</dbReference>
<sequence>MTLNEKLLGLKAASRGKLSAETQKIMADALSAIEATDQKGRALAPGDAAPAFTLADHAGRLWTSTELLKEGPLVVNFFRGSW</sequence>
<reference evidence="1 2" key="1">
    <citation type="submission" date="2015-07" db="EMBL/GenBank/DDBJ databases">
        <title>Isolation and Genomic Characterization of a Novel Halophilic Metal-Reducing Deltaproteobacterium from the Deep Subsurface.</title>
        <authorList>
            <person name="Badalamenti J.P."/>
            <person name="Summers Z.M."/>
            <person name="Gralnick J.A."/>
            <person name="Bond D.R."/>
        </authorList>
    </citation>
    <scope>NUCLEOTIDE SEQUENCE [LARGE SCALE GENOMIC DNA]</scope>
    <source>
        <strain evidence="1 2">WTL</strain>
    </source>
</reference>
<gene>
    <name evidence="1" type="ORF">DSOUD_1731</name>
</gene>
<evidence type="ECO:0000313" key="2">
    <source>
        <dbReference type="Proteomes" id="UP000057158"/>
    </source>
</evidence>
<dbReference type="OrthoDB" id="9809746at2"/>
<dbReference type="STRING" id="1603606.DSOUD_1731"/>
<evidence type="ECO:0000313" key="1">
    <source>
        <dbReference type="EMBL" id="ALC16509.1"/>
    </source>
</evidence>